<feature type="region of interest" description="Disordered" evidence="2">
    <location>
        <begin position="326"/>
        <end position="350"/>
    </location>
</feature>
<organism evidence="3">
    <name type="scientific">Tanacetum cinerariifolium</name>
    <name type="common">Dalmatian daisy</name>
    <name type="synonym">Chrysanthemum cinerariifolium</name>
    <dbReference type="NCBI Taxonomy" id="118510"/>
    <lineage>
        <taxon>Eukaryota</taxon>
        <taxon>Viridiplantae</taxon>
        <taxon>Streptophyta</taxon>
        <taxon>Embryophyta</taxon>
        <taxon>Tracheophyta</taxon>
        <taxon>Spermatophyta</taxon>
        <taxon>Magnoliopsida</taxon>
        <taxon>eudicotyledons</taxon>
        <taxon>Gunneridae</taxon>
        <taxon>Pentapetalae</taxon>
        <taxon>asterids</taxon>
        <taxon>campanulids</taxon>
        <taxon>Asterales</taxon>
        <taxon>Asteraceae</taxon>
        <taxon>Asteroideae</taxon>
        <taxon>Anthemideae</taxon>
        <taxon>Anthemidinae</taxon>
        <taxon>Tanacetum</taxon>
    </lineage>
</organism>
<proteinExistence type="predicted"/>
<sequence length="530" mass="59475">MNNAGKFLKKKSDFDISNDESDGEGSIQVANKTDTFVELKYKYRVNFFVNIEETIKFNSRESRAKVRLVLKVSSLLVKGNRLCFPREPTEVKEISRRPPTKGVGLRLVDSHTGKHSEDDFMPLETIRRPYSVIREKIPFELERETFEPERRLNPFAYAKLTTFVVMCKAYSCEPSLDLFRWFFNLCRAGKWLTFAKSVRVFPDPILFLAGLKPSWEHGQQRPTIMVGGKEMAFRNFIYTEDDDDLAFLPKEPSSGFGIGSPSASVNTKPPKDVKEPEVQPAEITADSGESSKAGVFVVQPGSVAARIKNRKCKIMGGSSRPLVNRKLASRSSSSRDVRAKTSASKDDTPFLSISDDDEATMAEFDQNHVVLALREKISSLTVDVKEHKDKARLEAIEASLRREVEELKKDKRDVVSKVVPYGAIELVHSDELGRLVGKLVSSAITYGLCKAYEQVAAMKEPFDLLKAKGYRSSYQKDHTQASNDLATATFPWLDEFIADATASIETLLSKKPPMLHKPAPLRNQMSVPSS</sequence>
<gene>
    <name evidence="3" type="ORF">Tci_032836</name>
</gene>
<dbReference type="AlphaFoldDB" id="A0A6L2LGT3"/>
<comment type="caution">
    <text evidence="3">The sequence shown here is derived from an EMBL/GenBank/DDBJ whole genome shotgun (WGS) entry which is preliminary data.</text>
</comment>
<accession>A0A6L2LGT3</accession>
<keyword evidence="1" id="KW-0175">Coiled coil</keyword>
<feature type="coiled-coil region" evidence="1">
    <location>
        <begin position="390"/>
        <end position="417"/>
    </location>
</feature>
<feature type="compositionally biased region" description="Basic and acidic residues" evidence="2">
    <location>
        <begin position="333"/>
        <end position="348"/>
    </location>
</feature>
<evidence type="ECO:0008006" key="4">
    <source>
        <dbReference type="Google" id="ProtNLM"/>
    </source>
</evidence>
<feature type="region of interest" description="Disordered" evidence="2">
    <location>
        <begin position="256"/>
        <end position="290"/>
    </location>
</feature>
<evidence type="ECO:0000313" key="3">
    <source>
        <dbReference type="EMBL" id="GEU60858.1"/>
    </source>
</evidence>
<evidence type="ECO:0000256" key="1">
    <source>
        <dbReference type="SAM" id="Coils"/>
    </source>
</evidence>
<evidence type="ECO:0000256" key="2">
    <source>
        <dbReference type="SAM" id="MobiDB-lite"/>
    </source>
</evidence>
<protein>
    <recommendedName>
        <fullName evidence="4">Transposase (Putative), gypsy type</fullName>
    </recommendedName>
</protein>
<reference evidence="3" key="1">
    <citation type="journal article" date="2019" name="Sci. Rep.">
        <title>Draft genome of Tanacetum cinerariifolium, the natural source of mosquito coil.</title>
        <authorList>
            <person name="Yamashiro T."/>
            <person name="Shiraishi A."/>
            <person name="Satake H."/>
            <person name="Nakayama K."/>
        </authorList>
    </citation>
    <scope>NUCLEOTIDE SEQUENCE</scope>
</reference>
<name>A0A6L2LGT3_TANCI</name>
<dbReference type="EMBL" id="BKCJ010004406">
    <property type="protein sequence ID" value="GEU60858.1"/>
    <property type="molecule type" value="Genomic_DNA"/>
</dbReference>